<dbReference type="STRING" id="431595.K3W5P3"/>
<accession>K3W5P3</accession>
<dbReference type="PANTHER" id="PTHR44329:SF214">
    <property type="entry name" value="PROTEIN KINASE DOMAIN-CONTAINING PROTEIN"/>
    <property type="match status" value="1"/>
</dbReference>
<dbReference type="InterPro" id="IPR000719">
    <property type="entry name" value="Prot_kinase_dom"/>
</dbReference>
<sequence length="113" mass="12561">MGAVHWKSPEYLAGGRPSFASDVYSFAMCILEAVTGDIPWGSNMDSAVVKLLVKKGTIPTRPEMMNNKQWNLIELMTKQDPSERVKMPFVVDKLFEISEAEKSRVAASPSVQL</sequence>
<dbReference type="SUPFAM" id="SSF56112">
    <property type="entry name" value="Protein kinase-like (PK-like)"/>
    <property type="match status" value="1"/>
</dbReference>
<dbReference type="Proteomes" id="UP000019132">
    <property type="component" value="Unassembled WGS sequence"/>
</dbReference>
<dbReference type="HOGENOM" id="CLU_145171_0_0_1"/>
<proteinExistence type="predicted"/>
<dbReference type="VEuPathDB" id="FungiDB:PYU1_G000284"/>
<protein>
    <recommendedName>
        <fullName evidence="1">Protein kinase domain-containing protein</fullName>
    </recommendedName>
</protein>
<dbReference type="InterPro" id="IPR001245">
    <property type="entry name" value="Ser-Thr/Tyr_kinase_cat_dom"/>
</dbReference>
<dbReference type="InterPro" id="IPR011009">
    <property type="entry name" value="Kinase-like_dom_sf"/>
</dbReference>
<keyword evidence="3" id="KW-1185">Reference proteome</keyword>
<dbReference type="PROSITE" id="PS50011">
    <property type="entry name" value="PROTEIN_KINASE_DOM"/>
    <property type="match status" value="1"/>
</dbReference>
<organism evidence="2 3">
    <name type="scientific">Globisporangium ultimum (strain ATCC 200006 / CBS 805.95 / DAOM BR144)</name>
    <name type="common">Pythium ultimum</name>
    <dbReference type="NCBI Taxonomy" id="431595"/>
    <lineage>
        <taxon>Eukaryota</taxon>
        <taxon>Sar</taxon>
        <taxon>Stramenopiles</taxon>
        <taxon>Oomycota</taxon>
        <taxon>Peronosporomycetes</taxon>
        <taxon>Pythiales</taxon>
        <taxon>Pythiaceae</taxon>
        <taxon>Globisporangium</taxon>
    </lineage>
</organism>
<dbReference type="EMBL" id="GL376636">
    <property type="status" value="NOT_ANNOTATED_CDS"/>
    <property type="molecule type" value="Genomic_DNA"/>
</dbReference>
<feature type="domain" description="Protein kinase" evidence="1">
    <location>
        <begin position="1"/>
        <end position="96"/>
    </location>
</feature>
<dbReference type="Gene3D" id="1.10.510.10">
    <property type="entry name" value="Transferase(Phosphotransferase) domain 1"/>
    <property type="match status" value="1"/>
</dbReference>
<evidence type="ECO:0000313" key="3">
    <source>
        <dbReference type="Proteomes" id="UP000019132"/>
    </source>
</evidence>
<dbReference type="eggNOG" id="KOG0197">
    <property type="taxonomic scope" value="Eukaryota"/>
</dbReference>
<reference evidence="3" key="1">
    <citation type="journal article" date="2010" name="Genome Biol.">
        <title>Genome sequence of the necrotrophic plant pathogen Pythium ultimum reveals original pathogenicity mechanisms and effector repertoire.</title>
        <authorList>
            <person name="Levesque C.A."/>
            <person name="Brouwer H."/>
            <person name="Cano L."/>
            <person name="Hamilton J.P."/>
            <person name="Holt C."/>
            <person name="Huitema E."/>
            <person name="Raffaele S."/>
            <person name="Robideau G.P."/>
            <person name="Thines M."/>
            <person name="Win J."/>
            <person name="Zerillo M.M."/>
            <person name="Beakes G.W."/>
            <person name="Boore J.L."/>
            <person name="Busam D."/>
            <person name="Dumas B."/>
            <person name="Ferriera S."/>
            <person name="Fuerstenberg S.I."/>
            <person name="Gachon C.M."/>
            <person name="Gaulin E."/>
            <person name="Govers F."/>
            <person name="Grenville-Briggs L."/>
            <person name="Horner N."/>
            <person name="Hostetler J."/>
            <person name="Jiang R.H."/>
            <person name="Johnson J."/>
            <person name="Krajaejun T."/>
            <person name="Lin H."/>
            <person name="Meijer H.J."/>
            <person name="Moore B."/>
            <person name="Morris P."/>
            <person name="Phuntmart V."/>
            <person name="Puiu D."/>
            <person name="Shetty J."/>
            <person name="Stajich J.E."/>
            <person name="Tripathy S."/>
            <person name="Wawra S."/>
            <person name="van West P."/>
            <person name="Whitty B.R."/>
            <person name="Coutinho P.M."/>
            <person name="Henrissat B."/>
            <person name="Martin F."/>
            <person name="Thomas P.D."/>
            <person name="Tyler B.M."/>
            <person name="De Vries R.P."/>
            <person name="Kamoun S."/>
            <person name="Yandell M."/>
            <person name="Tisserat N."/>
            <person name="Buell C.R."/>
        </authorList>
    </citation>
    <scope>NUCLEOTIDE SEQUENCE</scope>
    <source>
        <strain evidence="3">DAOM:BR144</strain>
    </source>
</reference>
<reference evidence="2" key="3">
    <citation type="submission" date="2015-02" db="UniProtKB">
        <authorList>
            <consortium name="EnsemblProtists"/>
        </authorList>
    </citation>
    <scope>IDENTIFICATION</scope>
    <source>
        <strain evidence="2">DAOM BR144</strain>
    </source>
</reference>
<evidence type="ECO:0000313" key="2">
    <source>
        <dbReference type="EnsemblProtists" id="PYU1_T000284"/>
    </source>
</evidence>
<dbReference type="GO" id="GO:0005524">
    <property type="term" value="F:ATP binding"/>
    <property type="evidence" value="ECO:0007669"/>
    <property type="project" value="InterPro"/>
</dbReference>
<dbReference type="Pfam" id="PF07714">
    <property type="entry name" value="PK_Tyr_Ser-Thr"/>
    <property type="match status" value="1"/>
</dbReference>
<name>K3W5P3_GLOUD</name>
<dbReference type="EnsemblProtists" id="PYU1_T000284">
    <property type="protein sequence ID" value="PYU1_T000284"/>
    <property type="gene ID" value="PYU1_G000284"/>
</dbReference>
<dbReference type="InParanoid" id="K3W5P3"/>
<dbReference type="AlphaFoldDB" id="K3W5P3"/>
<dbReference type="GO" id="GO:0004674">
    <property type="term" value="F:protein serine/threonine kinase activity"/>
    <property type="evidence" value="ECO:0007669"/>
    <property type="project" value="TreeGrafter"/>
</dbReference>
<reference evidence="3" key="2">
    <citation type="submission" date="2010-04" db="EMBL/GenBank/DDBJ databases">
        <authorList>
            <person name="Buell R."/>
            <person name="Hamilton J."/>
            <person name="Hostetler J."/>
        </authorList>
    </citation>
    <scope>NUCLEOTIDE SEQUENCE [LARGE SCALE GENOMIC DNA]</scope>
    <source>
        <strain evidence="3">DAOM:BR144</strain>
    </source>
</reference>
<dbReference type="PANTHER" id="PTHR44329">
    <property type="entry name" value="SERINE/THREONINE-PROTEIN KINASE TNNI3K-RELATED"/>
    <property type="match status" value="1"/>
</dbReference>
<dbReference type="InterPro" id="IPR051681">
    <property type="entry name" value="Ser/Thr_Kinases-Pseudokinases"/>
</dbReference>
<evidence type="ECO:0000259" key="1">
    <source>
        <dbReference type="PROSITE" id="PS50011"/>
    </source>
</evidence>